<evidence type="ECO:0000256" key="11">
    <source>
        <dbReference type="ARBA" id="ARBA00022840"/>
    </source>
</evidence>
<feature type="transmembrane region" description="Helical" evidence="21">
    <location>
        <begin position="549"/>
        <end position="574"/>
    </location>
</feature>
<evidence type="ECO:0000256" key="2">
    <source>
        <dbReference type="ARBA" id="ARBA00011902"/>
    </source>
</evidence>
<evidence type="ECO:0000256" key="6">
    <source>
        <dbReference type="ARBA" id="ARBA00022692"/>
    </source>
</evidence>
<keyword evidence="8" id="KW-0677">Repeat</keyword>
<dbReference type="PIRSF" id="PIRSF000666">
    <property type="entry name" value="TyrPK_ephrin_receptor"/>
    <property type="match status" value="1"/>
</dbReference>
<dbReference type="PROSITE" id="PS00109">
    <property type="entry name" value="PROTEIN_KINASE_TYR"/>
    <property type="match status" value="1"/>
</dbReference>
<evidence type="ECO:0000313" key="27">
    <source>
        <dbReference type="EMBL" id="PFX15505.1"/>
    </source>
</evidence>
<feature type="chain" id="PRO_5012654138" description="receptor protein-tyrosine kinase" evidence="22">
    <location>
        <begin position="22"/>
        <end position="977"/>
    </location>
</feature>
<keyword evidence="4" id="KW-0597">Phosphoprotein</keyword>
<organism evidence="27 28">
    <name type="scientific">Stylophora pistillata</name>
    <name type="common">Smooth cauliflower coral</name>
    <dbReference type="NCBI Taxonomy" id="50429"/>
    <lineage>
        <taxon>Eukaryota</taxon>
        <taxon>Metazoa</taxon>
        <taxon>Cnidaria</taxon>
        <taxon>Anthozoa</taxon>
        <taxon>Hexacorallia</taxon>
        <taxon>Scleractinia</taxon>
        <taxon>Astrocoeniina</taxon>
        <taxon>Pocilloporidae</taxon>
        <taxon>Stylophora</taxon>
    </lineage>
</organism>
<keyword evidence="7 22" id="KW-0732">Signal</keyword>
<keyword evidence="9 18" id="KW-0547">Nucleotide-binding</keyword>
<evidence type="ECO:0000256" key="18">
    <source>
        <dbReference type="PIRSR" id="PIRSR000666-2"/>
    </source>
</evidence>
<dbReference type="Pfam" id="PF00041">
    <property type="entry name" value="fn3"/>
    <property type="match status" value="2"/>
</dbReference>
<dbReference type="FunFam" id="3.30.200.20:FF:000802">
    <property type="entry name" value="Ephrin receptor 1"/>
    <property type="match status" value="1"/>
</dbReference>
<evidence type="ECO:0000256" key="3">
    <source>
        <dbReference type="ARBA" id="ARBA00022475"/>
    </source>
</evidence>
<dbReference type="PROSITE" id="PS51550">
    <property type="entry name" value="EPH_LBD"/>
    <property type="match status" value="1"/>
</dbReference>
<dbReference type="InterPro" id="IPR013761">
    <property type="entry name" value="SAM/pointed_sf"/>
</dbReference>
<dbReference type="InterPro" id="IPR027936">
    <property type="entry name" value="Eph_TM"/>
</dbReference>
<dbReference type="GO" id="GO:0030425">
    <property type="term" value="C:dendrite"/>
    <property type="evidence" value="ECO:0007669"/>
    <property type="project" value="TreeGrafter"/>
</dbReference>
<dbReference type="AlphaFoldDB" id="A0A2B4RGW2"/>
<dbReference type="Gene3D" id="1.10.150.50">
    <property type="entry name" value="Transcription Factor, Ets-1"/>
    <property type="match status" value="1"/>
</dbReference>
<dbReference type="Gene3D" id="2.10.50.10">
    <property type="entry name" value="Tumor Necrosis Factor Receptor, subunit A, domain 2"/>
    <property type="match status" value="1"/>
</dbReference>
<dbReference type="GO" id="GO:0005005">
    <property type="term" value="F:transmembrane-ephrin receptor activity"/>
    <property type="evidence" value="ECO:0007669"/>
    <property type="project" value="TreeGrafter"/>
</dbReference>
<dbReference type="PROSITE" id="PS50853">
    <property type="entry name" value="FN3"/>
    <property type="match status" value="2"/>
</dbReference>
<dbReference type="PRINTS" id="PR00109">
    <property type="entry name" value="TYRKINASE"/>
</dbReference>
<evidence type="ECO:0000256" key="7">
    <source>
        <dbReference type="ARBA" id="ARBA00022729"/>
    </source>
</evidence>
<dbReference type="Pfam" id="PF25599">
    <property type="entry name" value="Ephrin_CRD"/>
    <property type="match status" value="1"/>
</dbReference>
<keyword evidence="19" id="KW-1015">Disulfide bond</keyword>
<dbReference type="Pfam" id="PF14575">
    <property type="entry name" value="EphA2_TM"/>
    <property type="match status" value="1"/>
</dbReference>
<dbReference type="InterPro" id="IPR050449">
    <property type="entry name" value="Ephrin_rcpt_TKs"/>
</dbReference>
<dbReference type="OrthoDB" id="5967223at2759"/>
<accession>A0A2B4RGW2</accession>
<dbReference type="PROSITE" id="PS00107">
    <property type="entry name" value="PROTEIN_KINASE_ATP"/>
    <property type="match status" value="1"/>
</dbReference>
<feature type="domain" description="Protein kinase" evidence="23">
    <location>
        <begin position="627"/>
        <end position="883"/>
    </location>
</feature>
<dbReference type="Gene3D" id="3.30.200.20">
    <property type="entry name" value="Phosphorylase Kinase, domain 1"/>
    <property type="match status" value="1"/>
</dbReference>
<dbReference type="SMART" id="SM00060">
    <property type="entry name" value="FN3"/>
    <property type="match status" value="2"/>
</dbReference>
<evidence type="ECO:0000256" key="1">
    <source>
        <dbReference type="ARBA" id="ARBA00004251"/>
    </source>
</evidence>
<feature type="binding site" evidence="18 20">
    <location>
        <position position="654"/>
    </location>
    <ligand>
        <name>ATP</name>
        <dbReference type="ChEBI" id="CHEBI:30616"/>
    </ligand>
</feature>
<evidence type="ECO:0000256" key="5">
    <source>
        <dbReference type="ARBA" id="ARBA00022679"/>
    </source>
</evidence>
<dbReference type="InterPro" id="IPR017441">
    <property type="entry name" value="Protein_kinase_ATP_BS"/>
</dbReference>
<keyword evidence="11 18" id="KW-0067">ATP-binding</keyword>
<dbReference type="Pfam" id="PF01404">
    <property type="entry name" value="Ephrin_lbd"/>
    <property type="match status" value="1"/>
</dbReference>
<dbReference type="PANTHER" id="PTHR46877">
    <property type="entry name" value="EPH RECEPTOR A5"/>
    <property type="match status" value="1"/>
</dbReference>
<dbReference type="Proteomes" id="UP000225706">
    <property type="component" value="Unassembled WGS sequence"/>
</dbReference>
<dbReference type="SUPFAM" id="SSF56112">
    <property type="entry name" value="Protein kinase-like (PK-like)"/>
    <property type="match status" value="1"/>
</dbReference>
<dbReference type="InterPro" id="IPR011009">
    <property type="entry name" value="Kinase-like_dom_sf"/>
</dbReference>
<dbReference type="SMART" id="SM00615">
    <property type="entry name" value="EPH_lbd"/>
    <property type="match status" value="1"/>
</dbReference>
<dbReference type="GO" id="GO:0005524">
    <property type="term" value="F:ATP binding"/>
    <property type="evidence" value="ECO:0007669"/>
    <property type="project" value="UniProtKB-UniRule"/>
</dbReference>
<feature type="domain" description="Fibronectin type-III" evidence="25">
    <location>
        <begin position="446"/>
        <end position="542"/>
    </location>
</feature>
<keyword evidence="6 21" id="KW-0812">Transmembrane</keyword>
<evidence type="ECO:0000256" key="20">
    <source>
        <dbReference type="PROSITE-ProRule" id="PRU10141"/>
    </source>
</evidence>
<evidence type="ECO:0000256" key="8">
    <source>
        <dbReference type="ARBA" id="ARBA00022737"/>
    </source>
</evidence>
<keyword evidence="5" id="KW-0808">Transferase</keyword>
<feature type="signal peptide" evidence="22">
    <location>
        <begin position="1"/>
        <end position="21"/>
    </location>
</feature>
<dbReference type="SUPFAM" id="SSF49265">
    <property type="entry name" value="Fibronectin type III"/>
    <property type="match status" value="1"/>
</dbReference>
<evidence type="ECO:0000256" key="12">
    <source>
        <dbReference type="ARBA" id="ARBA00022989"/>
    </source>
</evidence>
<dbReference type="Gene3D" id="2.60.40.1770">
    <property type="entry name" value="ephrin a2 ectodomain"/>
    <property type="match status" value="1"/>
</dbReference>
<dbReference type="CDD" id="cd00063">
    <property type="entry name" value="FN3"/>
    <property type="match status" value="2"/>
</dbReference>
<dbReference type="Gene3D" id="2.60.40.10">
    <property type="entry name" value="Immunoglobulins"/>
    <property type="match status" value="2"/>
</dbReference>
<evidence type="ECO:0000256" key="17">
    <source>
        <dbReference type="PIRSR" id="PIRSR000666-1"/>
    </source>
</evidence>
<dbReference type="InterPro" id="IPR008266">
    <property type="entry name" value="Tyr_kinase_AS"/>
</dbReference>
<keyword evidence="3" id="KW-1003">Cell membrane</keyword>
<protein>
    <recommendedName>
        <fullName evidence="2">receptor protein-tyrosine kinase</fullName>
        <ecNumber evidence="2">2.7.10.1</ecNumber>
    </recommendedName>
</protein>
<dbReference type="Pfam" id="PF00536">
    <property type="entry name" value="SAM_1"/>
    <property type="match status" value="1"/>
</dbReference>
<comment type="caution">
    <text evidence="27">The sequence shown here is derived from an EMBL/GenBank/DDBJ whole genome shotgun (WGS) entry which is preliminary data.</text>
</comment>
<evidence type="ECO:0000259" key="23">
    <source>
        <dbReference type="PROSITE" id="PS50011"/>
    </source>
</evidence>
<dbReference type="InterPro" id="IPR001245">
    <property type="entry name" value="Ser-Thr/Tyr_kinase_cat_dom"/>
</dbReference>
<dbReference type="InterPro" id="IPR001090">
    <property type="entry name" value="Ephrin_rcpt_lig-bd_dom"/>
</dbReference>
<dbReference type="Gene3D" id="1.10.510.10">
    <property type="entry name" value="Transferase(Phosphotransferase) domain 1"/>
    <property type="match status" value="1"/>
</dbReference>
<keyword evidence="13 21" id="KW-0472">Membrane</keyword>
<dbReference type="InterPro" id="IPR003961">
    <property type="entry name" value="FN3_dom"/>
</dbReference>
<comment type="subcellular location">
    <subcellularLocation>
        <location evidence="1">Cell membrane</location>
        <topology evidence="1">Single-pass type I membrane protein</topology>
    </subcellularLocation>
</comment>
<evidence type="ECO:0000256" key="14">
    <source>
        <dbReference type="ARBA" id="ARBA00023137"/>
    </source>
</evidence>
<feature type="domain" description="Eph LBD" evidence="26">
    <location>
        <begin position="1"/>
        <end position="205"/>
    </location>
</feature>
<dbReference type="SUPFAM" id="SSF49785">
    <property type="entry name" value="Galactose-binding domain-like"/>
    <property type="match status" value="1"/>
</dbReference>
<dbReference type="InterPro" id="IPR036116">
    <property type="entry name" value="FN3_sf"/>
</dbReference>
<feature type="domain" description="Fibronectin type-III" evidence="25">
    <location>
        <begin position="329"/>
        <end position="445"/>
    </location>
</feature>
<dbReference type="PROSITE" id="PS50105">
    <property type="entry name" value="SAM_DOMAIN"/>
    <property type="match status" value="1"/>
</dbReference>
<reference evidence="28" key="1">
    <citation type="journal article" date="2017" name="bioRxiv">
        <title>Comparative analysis of the genomes of Stylophora pistillata and Acropora digitifera provides evidence for extensive differences between species of corals.</title>
        <authorList>
            <person name="Voolstra C.R."/>
            <person name="Li Y."/>
            <person name="Liew Y.J."/>
            <person name="Baumgarten S."/>
            <person name="Zoccola D."/>
            <person name="Flot J.-F."/>
            <person name="Tambutte S."/>
            <person name="Allemand D."/>
            <person name="Aranda M."/>
        </authorList>
    </citation>
    <scope>NUCLEOTIDE SEQUENCE [LARGE SCALE GENOMIC DNA]</scope>
</reference>
<dbReference type="GO" id="GO:0005886">
    <property type="term" value="C:plasma membrane"/>
    <property type="evidence" value="ECO:0007669"/>
    <property type="project" value="UniProtKB-SubCell"/>
</dbReference>
<dbReference type="InterPro" id="IPR016257">
    <property type="entry name" value="Tyr_kinase_ephrin_rcpt"/>
</dbReference>
<gene>
    <name evidence="27" type="primary">EPHA4</name>
    <name evidence="27" type="ORF">AWC38_SpisGene20270</name>
</gene>
<dbReference type="SMART" id="SM00219">
    <property type="entry name" value="TyrKc"/>
    <property type="match status" value="1"/>
</dbReference>
<dbReference type="PANTHER" id="PTHR46877:SF14">
    <property type="entry name" value="RECEPTOR PROTEIN-TYROSINE KINASE"/>
    <property type="match status" value="1"/>
</dbReference>
<evidence type="ECO:0000256" key="22">
    <source>
        <dbReference type="SAM" id="SignalP"/>
    </source>
</evidence>
<keyword evidence="14" id="KW-0829">Tyrosine-protein kinase</keyword>
<sequence length="977" mass="109804">MVWRSWIFVLDLVTFLYSLSAGDRAILLERPKPGGGTDSWYWKTSRKDGHAGWTPQTSTDTGSRVYTVCDVNVWQPSNWLWSDGIGHNNLKRIDLAIDYTIRRCTSFLGGRLNCSEQFGVYGYQSNGNLNESNTDPRNGFYNKVKVISMPSNTSSKVKRVQGIAKLSLFIKERTSKVFFAIHDQGACLVVHSFVVTYNVCPERTLPTSLVLLPQTIAPVNESEIVKIRGKCAENSQPAALVLSAICSSRGEWTQSDDAAGKCLCLPGWEKIGTECQACPLGYFKEKPGNTKCSKCPANSNSDRSRKRCKCSRKFFRAPRERASDNCTAPPSAPKHLRSLFTNQTTVSLEWSHPRHLGGRSDLHYEIECKIVCRKDQRSCSQDCGSQVLFLPRQSNLSQTKAIVTNLLSRTVYRFKVHAKNGVSGKAEKEGIPSRFTELEVTTLESAPDQPVVTVQRIDSTSVNVSWNLKTGYEGILFFLVRYRKLGDGADKYHTINTTKAYIKVTGLEPDVEYEFVVVAKNSWGFGPISRGVKTPQDYSVPSLDDDKKLLFLIAAAVGGVLLFIIITAIVSFALSRRRRTRNRANTFEDATELFSNHGLCQYVDPSNYGDPMEAVKTFAAEIDRCLIKLESRVGGGEFAEVFKGLHEDCSVAVKILKQGSSSKNRDDFISEASIMGQFKNPNVIQLIGVVTVSRPMMIVTEFMEGGSLDKFLKDHEDKLTALQLVGMVRGVASGMLYLSSMNFIHRDLAARNVLVGNNMVCKVSDFGLSRELEDNPDSEYQTQGGKIPIRWTAPEAMRYRKFSTSSDVWSYGIVLWEAMSFGERPYWDWSNFEVMDRVEGGYRLPAPMKCPKIVYGIMMDCWDRDRTRRPNFEEIVKRLNELIRSPEMLNDNLVCYTSAVSADFTKLSTIQEWLVSIHMGQYIANFKTAGYSDLTQVTHLKDGELKDIGVTLIGHRNKIYKSIKSMRKHFDNLPEPV</sequence>
<dbReference type="FunFam" id="2.10.50.10:FF:000001">
    <property type="entry name" value="Ephrin type-A receptor 5"/>
    <property type="match status" value="1"/>
</dbReference>
<keyword evidence="15 27" id="KW-0675">Receptor</keyword>
<evidence type="ECO:0000256" key="15">
    <source>
        <dbReference type="ARBA" id="ARBA00023170"/>
    </source>
</evidence>
<name>A0A2B4RGW2_STYPI</name>
<evidence type="ECO:0000259" key="24">
    <source>
        <dbReference type="PROSITE" id="PS50105"/>
    </source>
</evidence>
<dbReference type="FunFam" id="2.60.40.10:FF:000059">
    <property type="entry name" value="Ephrin type-A receptor 6"/>
    <property type="match status" value="1"/>
</dbReference>
<evidence type="ECO:0000256" key="10">
    <source>
        <dbReference type="ARBA" id="ARBA00022777"/>
    </source>
</evidence>
<keyword evidence="16" id="KW-0325">Glycoprotein</keyword>
<feature type="active site" description="Proton acceptor" evidence="17">
    <location>
        <position position="747"/>
    </location>
</feature>
<dbReference type="InterPro" id="IPR000719">
    <property type="entry name" value="Prot_kinase_dom"/>
</dbReference>
<evidence type="ECO:0000256" key="9">
    <source>
        <dbReference type="ARBA" id="ARBA00022741"/>
    </source>
</evidence>
<evidence type="ECO:0000259" key="26">
    <source>
        <dbReference type="PROSITE" id="PS51550"/>
    </source>
</evidence>
<dbReference type="SMART" id="SM01411">
    <property type="entry name" value="Ephrin_rec_like"/>
    <property type="match status" value="1"/>
</dbReference>
<dbReference type="Gene3D" id="2.60.120.260">
    <property type="entry name" value="Galactose-binding domain-like"/>
    <property type="match status" value="1"/>
</dbReference>
<dbReference type="GO" id="GO:0007411">
    <property type="term" value="P:axon guidance"/>
    <property type="evidence" value="ECO:0007669"/>
    <property type="project" value="TreeGrafter"/>
</dbReference>
<feature type="domain" description="SAM" evidence="24">
    <location>
        <begin position="905"/>
        <end position="969"/>
    </location>
</feature>
<dbReference type="InterPro" id="IPR001660">
    <property type="entry name" value="SAM"/>
</dbReference>
<dbReference type="InterPro" id="IPR020635">
    <property type="entry name" value="Tyr_kinase_cat_dom"/>
</dbReference>
<evidence type="ECO:0000256" key="13">
    <source>
        <dbReference type="ARBA" id="ARBA00023136"/>
    </source>
</evidence>
<keyword evidence="12 21" id="KW-1133">Transmembrane helix</keyword>
<dbReference type="FunFam" id="1.10.510.10:FF:000268">
    <property type="entry name" value="Receptor protein-tyrosine kinase"/>
    <property type="match status" value="1"/>
</dbReference>
<evidence type="ECO:0000256" key="21">
    <source>
        <dbReference type="SAM" id="Phobius"/>
    </source>
</evidence>
<dbReference type="InterPro" id="IPR013783">
    <property type="entry name" value="Ig-like_fold"/>
</dbReference>
<proteinExistence type="predicted"/>
<dbReference type="Pfam" id="PF07714">
    <property type="entry name" value="PK_Tyr_Ser-Thr"/>
    <property type="match status" value="1"/>
</dbReference>
<evidence type="ECO:0000313" key="28">
    <source>
        <dbReference type="Proteomes" id="UP000225706"/>
    </source>
</evidence>
<dbReference type="SUPFAM" id="SSF47769">
    <property type="entry name" value="SAM/Pointed domain"/>
    <property type="match status" value="1"/>
</dbReference>
<keyword evidence="28" id="KW-1185">Reference proteome</keyword>
<dbReference type="EC" id="2.7.10.1" evidence="2"/>
<dbReference type="InterPro" id="IPR008979">
    <property type="entry name" value="Galactose-bd-like_sf"/>
</dbReference>
<evidence type="ECO:0000256" key="4">
    <source>
        <dbReference type="ARBA" id="ARBA00022553"/>
    </source>
</evidence>
<evidence type="ECO:0000256" key="19">
    <source>
        <dbReference type="PIRSR" id="PIRSR000666-3"/>
    </source>
</evidence>
<evidence type="ECO:0000259" key="25">
    <source>
        <dbReference type="PROSITE" id="PS50853"/>
    </source>
</evidence>
<feature type="disulfide bond" evidence="19">
    <location>
        <begin position="104"/>
        <end position="114"/>
    </location>
</feature>
<dbReference type="PROSITE" id="PS50011">
    <property type="entry name" value="PROTEIN_KINASE_DOM"/>
    <property type="match status" value="1"/>
</dbReference>
<keyword evidence="10" id="KW-0418">Kinase</keyword>
<dbReference type="EMBL" id="LSMT01000643">
    <property type="protein sequence ID" value="PFX15505.1"/>
    <property type="molecule type" value="Genomic_DNA"/>
</dbReference>
<dbReference type="STRING" id="50429.A0A2B4RGW2"/>
<feature type="disulfide bond" evidence="19">
    <location>
        <begin position="69"/>
        <end position="187"/>
    </location>
</feature>
<dbReference type="SMART" id="SM00454">
    <property type="entry name" value="SAM"/>
    <property type="match status" value="1"/>
</dbReference>
<evidence type="ECO:0000256" key="16">
    <source>
        <dbReference type="ARBA" id="ARBA00023180"/>
    </source>
</evidence>